<dbReference type="PANTHER" id="PTHR10744:SF52">
    <property type="entry name" value="SMALL RIBOSOMAL SUBUNIT PROTEIN US17"/>
    <property type="match status" value="1"/>
</dbReference>
<dbReference type="Pfam" id="PF00366">
    <property type="entry name" value="Ribosomal_S17"/>
    <property type="match status" value="1"/>
</dbReference>
<dbReference type="GO" id="GO:0006412">
    <property type="term" value="P:translation"/>
    <property type="evidence" value="ECO:0007669"/>
    <property type="project" value="InterPro"/>
</dbReference>
<dbReference type="InterPro" id="IPR000266">
    <property type="entry name" value="Ribosomal_uS17"/>
</dbReference>
<comment type="caution">
    <text evidence="10">The sequence shown here is derived from an EMBL/GenBank/DDBJ whole genome shotgun (WGS) entry which is preliminary data.</text>
</comment>
<dbReference type="GO" id="GO:0022627">
    <property type="term" value="C:cytosolic small ribosomal subunit"/>
    <property type="evidence" value="ECO:0007669"/>
    <property type="project" value="TreeGrafter"/>
</dbReference>
<keyword evidence="9" id="KW-0449">Lipoprotein</keyword>
<evidence type="ECO:0000256" key="4">
    <source>
        <dbReference type="ARBA" id="ARBA00022934"/>
    </source>
</evidence>
<gene>
    <name evidence="10" type="ORF">NYPRO_LOCUS13534</name>
</gene>
<evidence type="ECO:0000256" key="7">
    <source>
        <dbReference type="ARBA" id="ARBA00023139"/>
    </source>
</evidence>
<keyword evidence="8" id="KW-0687">Ribonucleoprotein</keyword>
<dbReference type="Proteomes" id="UP000645828">
    <property type="component" value="Unassembled WGS sequence"/>
</dbReference>
<keyword evidence="11" id="KW-1185">Reference proteome</keyword>
<dbReference type="InterPro" id="IPR012340">
    <property type="entry name" value="NA-bd_OB-fold"/>
</dbReference>
<keyword evidence="3" id="KW-0597">Phosphoprotein</keyword>
<keyword evidence="4" id="KW-0164">Citrullination</keyword>
<evidence type="ECO:0000313" key="10">
    <source>
        <dbReference type="EMBL" id="CAD7680742.1"/>
    </source>
</evidence>
<evidence type="ECO:0000256" key="6">
    <source>
        <dbReference type="ARBA" id="ARBA00022990"/>
    </source>
</evidence>
<evidence type="ECO:0000256" key="5">
    <source>
        <dbReference type="ARBA" id="ARBA00022980"/>
    </source>
</evidence>
<evidence type="ECO:0000313" key="11">
    <source>
        <dbReference type="Proteomes" id="UP000645828"/>
    </source>
</evidence>
<dbReference type="AlphaFoldDB" id="A0A811YX08"/>
<name>A0A811YX08_NYCPR</name>
<protein>
    <submittedName>
        <fullName evidence="10">(raccoon dog) hypothetical protein</fullName>
    </submittedName>
</protein>
<evidence type="ECO:0000256" key="3">
    <source>
        <dbReference type="ARBA" id="ARBA00022553"/>
    </source>
</evidence>
<keyword evidence="2" id="KW-0488">Methylation</keyword>
<evidence type="ECO:0000256" key="9">
    <source>
        <dbReference type="ARBA" id="ARBA00023288"/>
    </source>
</evidence>
<reference evidence="10" key="1">
    <citation type="submission" date="2020-12" db="EMBL/GenBank/DDBJ databases">
        <authorList>
            <consortium name="Molecular Ecology Group"/>
        </authorList>
    </citation>
    <scope>NUCLEOTIDE SEQUENCE</scope>
    <source>
        <strain evidence="10">TBG_1078</strain>
    </source>
</reference>
<dbReference type="Gene3D" id="2.40.50.1000">
    <property type="match status" value="1"/>
</dbReference>
<evidence type="ECO:0000256" key="1">
    <source>
        <dbReference type="ARBA" id="ARBA00010254"/>
    </source>
</evidence>
<keyword evidence="5" id="KW-0689">Ribosomal protein</keyword>
<dbReference type="SUPFAM" id="SSF50249">
    <property type="entry name" value="Nucleic acid-binding proteins"/>
    <property type="match status" value="1"/>
</dbReference>
<keyword evidence="7" id="KW-0564">Palmitate</keyword>
<evidence type="ECO:0000256" key="2">
    <source>
        <dbReference type="ARBA" id="ARBA00022481"/>
    </source>
</evidence>
<dbReference type="EMBL" id="CAJHUB010000749">
    <property type="protein sequence ID" value="CAD7680742.1"/>
    <property type="molecule type" value="Genomic_DNA"/>
</dbReference>
<proteinExistence type="inferred from homology"/>
<organism evidence="10 11">
    <name type="scientific">Nyctereutes procyonoides</name>
    <name type="common">Raccoon dog</name>
    <name type="synonym">Canis procyonoides</name>
    <dbReference type="NCBI Taxonomy" id="34880"/>
    <lineage>
        <taxon>Eukaryota</taxon>
        <taxon>Metazoa</taxon>
        <taxon>Chordata</taxon>
        <taxon>Craniata</taxon>
        <taxon>Vertebrata</taxon>
        <taxon>Euteleostomi</taxon>
        <taxon>Mammalia</taxon>
        <taxon>Eutheria</taxon>
        <taxon>Laurasiatheria</taxon>
        <taxon>Carnivora</taxon>
        <taxon>Caniformia</taxon>
        <taxon>Canidae</taxon>
        <taxon>Nyctereutes</taxon>
    </lineage>
</organism>
<dbReference type="GO" id="GO:0003735">
    <property type="term" value="F:structural constituent of ribosome"/>
    <property type="evidence" value="ECO:0007669"/>
    <property type="project" value="InterPro"/>
</dbReference>
<comment type="similarity">
    <text evidence="1">Belongs to the universal ribosomal protein uS17 family.</text>
</comment>
<accession>A0A811YX08</accession>
<evidence type="ECO:0000256" key="8">
    <source>
        <dbReference type="ARBA" id="ARBA00023274"/>
    </source>
</evidence>
<dbReference type="PANTHER" id="PTHR10744">
    <property type="entry name" value="40S RIBOSOMAL PROTEIN S11 FAMILY MEMBER"/>
    <property type="match status" value="1"/>
</dbReference>
<sequence>MIKEATEGTNIDKKCPFTGNFHPRKMQKTSVTHQDCLHYIQKHNHFEKHQKNMSVHLFSCFRDVQIGDIATVGQC</sequence>
<keyword evidence="6" id="KW-0007">Acetylation</keyword>